<protein>
    <submittedName>
        <fullName evidence="2">Uncharacterized protein</fullName>
    </submittedName>
</protein>
<name>A0AAN9H9F4_9TELE</name>
<evidence type="ECO:0000313" key="2">
    <source>
        <dbReference type="EMBL" id="KAK7155682.1"/>
    </source>
</evidence>
<sequence length="120" mass="13541">MARKCLKVSHYSNMLLNLILYSVFWELAFAFTSYRDSRQAESSEKPTSAPTVQQVIRLHSGVIASVVVVTVAAIAAAVFIIRKYCCLKSNATYRYSELQEIEEQNAAREVDDDSDEDLLE</sequence>
<organism evidence="2 3">
    <name type="scientific">Phoxinus phoxinus</name>
    <name type="common">Eurasian minnow</name>
    <dbReference type="NCBI Taxonomy" id="58324"/>
    <lineage>
        <taxon>Eukaryota</taxon>
        <taxon>Metazoa</taxon>
        <taxon>Chordata</taxon>
        <taxon>Craniata</taxon>
        <taxon>Vertebrata</taxon>
        <taxon>Euteleostomi</taxon>
        <taxon>Actinopterygii</taxon>
        <taxon>Neopterygii</taxon>
        <taxon>Teleostei</taxon>
        <taxon>Ostariophysi</taxon>
        <taxon>Cypriniformes</taxon>
        <taxon>Leuciscidae</taxon>
        <taxon>Phoxininae</taxon>
        <taxon>Phoxinus</taxon>
    </lineage>
</organism>
<dbReference type="AlphaFoldDB" id="A0AAN9H9F4"/>
<feature type="transmembrane region" description="Helical" evidence="1">
    <location>
        <begin position="12"/>
        <end position="34"/>
    </location>
</feature>
<comment type="caution">
    <text evidence="2">The sequence shown here is derived from an EMBL/GenBank/DDBJ whole genome shotgun (WGS) entry which is preliminary data.</text>
</comment>
<keyword evidence="1" id="KW-0472">Membrane</keyword>
<dbReference type="Proteomes" id="UP001364617">
    <property type="component" value="Unassembled WGS sequence"/>
</dbReference>
<dbReference type="EMBL" id="JAYKXH010000010">
    <property type="protein sequence ID" value="KAK7155682.1"/>
    <property type="molecule type" value="Genomic_DNA"/>
</dbReference>
<evidence type="ECO:0000313" key="3">
    <source>
        <dbReference type="Proteomes" id="UP001364617"/>
    </source>
</evidence>
<gene>
    <name evidence="2" type="ORF">R3I93_010359</name>
</gene>
<accession>A0AAN9H9F4</accession>
<keyword evidence="3" id="KW-1185">Reference proteome</keyword>
<evidence type="ECO:0000256" key="1">
    <source>
        <dbReference type="SAM" id="Phobius"/>
    </source>
</evidence>
<proteinExistence type="predicted"/>
<keyword evidence="1" id="KW-1133">Transmembrane helix</keyword>
<reference evidence="2 3" key="1">
    <citation type="submission" date="2024-02" db="EMBL/GenBank/DDBJ databases">
        <title>Chromosome-level genome assembly of the Eurasian Minnow (Phoxinus phoxinus).</title>
        <authorList>
            <person name="Oriowo T.O."/>
            <person name="Martin S."/>
            <person name="Stange M."/>
            <person name="Chrysostomakis Y."/>
            <person name="Brown T."/>
            <person name="Winkler S."/>
            <person name="Kukowka S."/>
            <person name="Myers E.W."/>
            <person name="Bohne A."/>
        </authorList>
    </citation>
    <scope>NUCLEOTIDE SEQUENCE [LARGE SCALE GENOMIC DNA]</scope>
    <source>
        <strain evidence="2">ZFMK-TIS-60720</strain>
        <tissue evidence="2">Whole Organism</tissue>
    </source>
</reference>
<keyword evidence="1" id="KW-0812">Transmembrane</keyword>
<feature type="transmembrane region" description="Helical" evidence="1">
    <location>
        <begin position="54"/>
        <end position="81"/>
    </location>
</feature>